<dbReference type="PANTHER" id="PTHR12110:SF41">
    <property type="entry name" value="INOSOSE DEHYDRATASE"/>
    <property type="match status" value="1"/>
</dbReference>
<dbReference type="InterPro" id="IPR036237">
    <property type="entry name" value="Xyl_isomerase-like_sf"/>
</dbReference>
<dbReference type="EMBL" id="JACXIZ010000026">
    <property type="protein sequence ID" value="MBD2846584.1"/>
    <property type="molecule type" value="Genomic_DNA"/>
</dbReference>
<protein>
    <submittedName>
        <fullName evidence="2">Sugar phosphate isomerase/epimerase</fullName>
    </submittedName>
</protein>
<dbReference type="Pfam" id="PF01261">
    <property type="entry name" value="AP_endonuc_2"/>
    <property type="match status" value="1"/>
</dbReference>
<dbReference type="RefSeq" id="WP_190919129.1">
    <property type="nucleotide sequence ID" value="NZ_JACXIZ010000026.1"/>
</dbReference>
<feature type="domain" description="Xylose isomerase-like TIM barrel" evidence="1">
    <location>
        <begin position="46"/>
        <end position="287"/>
    </location>
</feature>
<dbReference type="Proteomes" id="UP000621560">
    <property type="component" value="Unassembled WGS sequence"/>
</dbReference>
<organism evidence="2 3">
    <name type="scientific">Paenibacillus sabuli</name>
    <dbReference type="NCBI Taxonomy" id="2772509"/>
    <lineage>
        <taxon>Bacteria</taxon>
        <taxon>Bacillati</taxon>
        <taxon>Bacillota</taxon>
        <taxon>Bacilli</taxon>
        <taxon>Bacillales</taxon>
        <taxon>Paenibacillaceae</taxon>
        <taxon>Paenibacillus</taxon>
    </lineage>
</organism>
<gene>
    <name evidence="2" type="ORF">IDH44_15395</name>
</gene>
<comment type="caution">
    <text evidence="2">The sequence shown here is derived from an EMBL/GenBank/DDBJ whole genome shotgun (WGS) entry which is preliminary data.</text>
</comment>
<keyword evidence="2" id="KW-0413">Isomerase</keyword>
<dbReference type="InterPro" id="IPR013022">
    <property type="entry name" value="Xyl_isomerase-like_TIM-brl"/>
</dbReference>
<evidence type="ECO:0000313" key="3">
    <source>
        <dbReference type="Proteomes" id="UP000621560"/>
    </source>
</evidence>
<dbReference type="SUPFAM" id="SSF51658">
    <property type="entry name" value="Xylose isomerase-like"/>
    <property type="match status" value="1"/>
</dbReference>
<proteinExistence type="predicted"/>
<dbReference type="InterPro" id="IPR050312">
    <property type="entry name" value="IolE/XylAMocC-like"/>
</dbReference>
<accession>A0A927GSC1</accession>
<dbReference type="AlphaFoldDB" id="A0A927GSC1"/>
<dbReference type="PANTHER" id="PTHR12110">
    <property type="entry name" value="HYDROXYPYRUVATE ISOMERASE"/>
    <property type="match status" value="1"/>
</dbReference>
<dbReference type="Gene3D" id="3.20.20.150">
    <property type="entry name" value="Divalent-metal-dependent TIM barrel enzymes"/>
    <property type="match status" value="1"/>
</dbReference>
<evidence type="ECO:0000313" key="2">
    <source>
        <dbReference type="EMBL" id="MBD2846584.1"/>
    </source>
</evidence>
<reference evidence="2" key="1">
    <citation type="submission" date="2020-09" db="EMBL/GenBank/DDBJ databases">
        <title>A novel bacterium of genus Paenibacillus, isolated from South China Sea.</title>
        <authorList>
            <person name="Huang H."/>
            <person name="Mo K."/>
            <person name="Hu Y."/>
        </authorList>
    </citation>
    <scope>NUCLEOTIDE SEQUENCE</scope>
    <source>
        <strain evidence="2">IB182496</strain>
    </source>
</reference>
<dbReference type="GO" id="GO:0016853">
    <property type="term" value="F:isomerase activity"/>
    <property type="evidence" value="ECO:0007669"/>
    <property type="project" value="UniProtKB-KW"/>
</dbReference>
<sequence length="305" mass="34003">MSINGGKSDLPYRLGAIPSDICGPDGDFEHALAMMRADGLQEADIEFVWGKKPGFHTVAENERIKSLLAQYEIRAAVIGGFAFRDQSAQKIAFGDAAYRQHVDEIKAQIELANYLDCKKVRCLTFSKQMAIWGYDGAEKRNAYHNRTWPNMLRIFEEPVRLAEENGIELLIETGVNTLLTSAYLTRQFIEDMGSPHLKVLWDPANTLFNHETPFPDAYGELKDIIGHIHIKDGTVDTRRSVITSTPVGEGTMAHYMDDIAAALRQDGYDGVVSLENFYIPPGGTLEEGYRACVGGFKRIFGHPSI</sequence>
<name>A0A927GSC1_9BACL</name>
<keyword evidence="3" id="KW-1185">Reference proteome</keyword>
<evidence type="ECO:0000259" key="1">
    <source>
        <dbReference type="Pfam" id="PF01261"/>
    </source>
</evidence>